<protein>
    <submittedName>
        <fullName evidence="1">Uncharacterized protein</fullName>
    </submittedName>
</protein>
<dbReference type="Proteomes" id="UP000494110">
    <property type="component" value="Unassembled WGS sequence"/>
</dbReference>
<name>A0A6P2UUG2_BURL3</name>
<proteinExistence type="predicted"/>
<accession>A0A6P2UUG2</accession>
<organism evidence="1 2">
    <name type="scientific">Burkholderia lata (strain ATCC 17760 / DSM 23089 / LMG 22485 / NCIMB 9086 / R18194 / 383)</name>
    <dbReference type="NCBI Taxonomy" id="482957"/>
    <lineage>
        <taxon>Bacteria</taxon>
        <taxon>Pseudomonadati</taxon>
        <taxon>Pseudomonadota</taxon>
        <taxon>Betaproteobacteria</taxon>
        <taxon>Burkholderiales</taxon>
        <taxon>Burkholderiaceae</taxon>
        <taxon>Burkholderia</taxon>
        <taxon>Burkholderia cepacia complex</taxon>
    </lineage>
</organism>
<dbReference type="RefSeq" id="WP_175011341.1">
    <property type="nucleotide sequence ID" value="NZ_CABVQN010000004.1"/>
</dbReference>
<gene>
    <name evidence="1" type="ORF">BLA39750_01197</name>
</gene>
<dbReference type="AlphaFoldDB" id="A0A6P2UUG2"/>
<dbReference type="EMBL" id="CABVQN010000004">
    <property type="protein sequence ID" value="VWC80993.1"/>
    <property type="molecule type" value="Genomic_DNA"/>
</dbReference>
<evidence type="ECO:0000313" key="2">
    <source>
        <dbReference type="Proteomes" id="UP000494110"/>
    </source>
</evidence>
<evidence type="ECO:0000313" key="1">
    <source>
        <dbReference type="EMBL" id="VWC80993.1"/>
    </source>
</evidence>
<reference evidence="1 2" key="1">
    <citation type="submission" date="2019-09" db="EMBL/GenBank/DDBJ databases">
        <authorList>
            <person name="Depoorter E."/>
        </authorList>
    </citation>
    <scope>NUCLEOTIDE SEQUENCE [LARGE SCALE GENOMIC DNA]</scope>
    <source>
        <strain evidence="1">R-39750</strain>
    </source>
</reference>
<sequence>MPTFETFLDQMKAAGVQILNEGALTTMARQVSDWPAVVADAAVRGRKQGIVFERVTAEVPTDDGLESLLSDFSFTPQEARAVIDNTLPMGVITGAKV</sequence>